<dbReference type="Proteomes" id="UP000663827">
    <property type="component" value="Unassembled WGS sequence"/>
</dbReference>
<gene>
    <name evidence="2" type="ORF">RDB_LOCUS113190</name>
</gene>
<evidence type="ECO:0000313" key="2">
    <source>
        <dbReference type="EMBL" id="CAE7177368.1"/>
    </source>
</evidence>
<feature type="region of interest" description="Disordered" evidence="1">
    <location>
        <begin position="1"/>
        <end position="82"/>
    </location>
</feature>
<feature type="compositionally biased region" description="Polar residues" evidence="1">
    <location>
        <begin position="29"/>
        <end position="45"/>
    </location>
</feature>
<comment type="caution">
    <text evidence="2">The sequence shown here is derived from an EMBL/GenBank/DDBJ whole genome shotgun (WGS) entry which is preliminary data.</text>
</comment>
<organism evidence="2 3">
    <name type="scientific">Rhizoctonia solani</name>
    <dbReference type="NCBI Taxonomy" id="456999"/>
    <lineage>
        <taxon>Eukaryota</taxon>
        <taxon>Fungi</taxon>
        <taxon>Dikarya</taxon>
        <taxon>Basidiomycota</taxon>
        <taxon>Agaricomycotina</taxon>
        <taxon>Agaricomycetes</taxon>
        <taxon>Cantharellales</taxon>
        <taxon>Ceratobasidiaceae</taxon>
        <taxon>Rhizoctonia</taxon>
    </lineage>
</organism>
<evidence type="ECO:0000256" key="1">
    <source>
        <dbReference type="SAM" id="MobiDB-lite"/>
    </source>
</evidence>
<sequence length="121" mass="13936">MPPHITTDASGSRGKPKYRYKHYHRKNNSNVSNRYTRQQDTSPSHPETKYKHPKVPARSSSKERKVTQANLPPPPRYNQRKPWVGIFGTEREPGSITILRRQDGNKVNTKGICPIVVSRYV</sequence>
<name>A0A8H3HZ70_9AGAM</name>
<feature type="compositionally biased region" description="Basic residues" evidence="1">
    <location>
        <begin position="14"/>
        <end position="27"/>
    </location>
</feature>
<dbReference type="EMBL" id="CAJNJQ010002486">
    <property type="protein sequence ID" value="CAE7177368.1"/>
    <property type="molecule type" value="Genomic_DNA"/>
</dbReference>
<reference evidence="2" key="1">
    <citation type="submission" date="2021-01" db="EMBL/GenBank/DDBJ databases">
        <authorList>
            <person name="Kaushik A."/>
        </authorList>
    </citation>
    <scope>NUCLEOTIDE SEQUENCE</scope>
    <source>
        <strain evidence="2">AG5</strain>
    </source>
</reference>
<proteinExistence type="predicted"/>
<dbReference type="AlphaFoldDB" id="A0A8H3HZ70"/>
<evidence type="ECO:0000313" key="3">
    <source>
        <dbReference type="Proteomes" id="UP000663827"/>
    </source>
</evidence>
<accession>A0A8H3HZ70</accession>
<protein>
    <submittedName>
        <fullName evidence="2">Uncharacterized protein</fullName>
    </submittedName>
</protein>